<proteinExistence type="predicted"/>
<comment type="caution">
    <text evidence="2">The sequence shown here is derived from an EMBL/GenBank/DDBJ whole genome shotgun (WGS) entry which is preliminary data.</text>
</comment>
<accession>A0ABX5IJR4</accession>
<evidence type="ECO:0000313" key="3">
    <source>
        <dbReference type="Proteomes" id="UP000240859"/>
    </source>
</evidence>
<keyword evidence="1" id="KW-0472">Membrane</keyword>
<gene>
    <name evidence="2" type="ORF">BU057_13525</name>
</gene>
<evidence type="ECO:0000313" key="2">
    <source>
        <dbReference type="EMBL" id="PTI64236.1"/>
    </source>
</evidence>
<feature type="transmembrane region" description="Helical" evidence="1">
    <location>
        <begin position="42"/>
        <end position="62"/>
    </location>
</feature>
<sequence>MIVALLNIISMGSSLIFSIFILNSNEQVLGYFKPVTPIESVVIDAAIIYLISLLIPKLITYLKAE</sequence>
<dbReference type="EMBL" id="PZFR01000180">
    <property type="protein sequence ID" value="PTI64236.1"/>
    <property type="molecule type" value="Genomic_DNA"/>
</dbReference>
<keyword evidence="3" id="KW-1185">Reference proteome</keyword>
<organism evidence="2 3">
    <name type="scientific">Staphylococcus succinus</name>
    <dbReference type="NCBI Taxonomy" id="61015"/>
    <lineage>
        <taxon>Bacteria</taxon>
        <taxon>Bacillati</taxon>
        <taxon>Bacillota</taxon>
        <taxon>Bacilli</taxon>
        <taxon>Bacillales</taxon>
        <taxon>Staphylococcaceae</taxon>
        <taxon>Staphylococcus</taxon>
    </lineage>
</organism>
<feature type="transmembrane region" description="Helical" evidence="1">
    <location>
        <begin position="5"/>
        <end position="22"/>
    </location>
</feature>
<protein>
    <submittedName>
        <fullName evidence="2">Uncharacterized protein</fullName>
    </submittedName>
</protein>
<keyword evidence="1" id="KW-1133">Transmembrane helix</keyword>
<reference evidence="2 3" key="1">
    <citation type="journal article" date="2016" name="Front. Microbiol.">
        <title>Comprehensive Phylogenetic Analysis of Bovine Non-aureus Staphylococci Species Based on Whole-Genome Sequencing.</title>
        <authorList>
            <person name="Naushad S."/>
            <person name="Barkema H.W."/>
            <person name="Luby C."/>
            <person name="Condas L.A."/>
            <person name="Nobrega D.B."/>
            <person name="Carson D.A."/>
            <person name="De Buck J."/>
        </authorList>
    </citation>
    <scope>NUCLEOTIDE SEQUENCE [LARGE SCALE GENOMIC DNA]</scope>
    <source>
        <strain evidence="2 3">SNUC 1084</strain>
    </source>
</reference>
<keyword evidence="1" id="KW-0812">Transmembrane</keyword>
<name>A0ABX5IJR4_9STAP</name>
<evidence type="ECO:0000256" key="1">
    <source>
        <dbReference type="SAM" id="Phobius"/>
    </source>
</evidence>
<dbReference type="Proteomes" id="UP000240859">
    <property type="component" value="Unassembled WGS sequence"/>
</dbReference>